<evidence type="ECO:0000313" key="2">
    <source>
        <dbReference type="EMBL" id="OZC07027.1"/>
    </source>
</evidence>
<dbReference type="Gene3D" id="1.20.900.10">
    <property type="entry name" value="Dbl homology (DH) domain"/>
    <property type="match status" value="1"/>
</dbReference>
<protein>
    <recommendedName>
        <fullName evidence="1">DH domain-containing protein</fullName>
    </recommendedName>
</protein>
<dbReference type="InterPro" id="IPR040181">
    <property type="entry name" value="PKHG5/7"/>
</dbReference>
<dbReference type="GO" id="GO:0030424">
    <property type="term" value="C:axon"/>
    <property type="evidence" value="ECO:0007669"/>
    <property type="project" value="TreeGrafter"/>
</dbReference>
<dbReference type="AlphaFoldDB" id="A0A238BNR7"/>
<organism evidence="2 3">
    <name type="scientific">Onchocerca flexuosa</name>
    <dbReference type="NCBI Taxonomy" id="387005"/>
    <lineage>
        <taxon>Eukaryota</taxon>
        <taxon>Metazoa</taxon>
        <taxon>Ecdysozoa</taxon>
        <taxon>Nematoda</taxon>
        <taxon>Chromadorea</taxon>
        <taxon>Rhabditida</taxon>
        <taxon>Spirurina</taxon>
        <taxon>Spiruromorpha</taxon>
        <taxon>Filarioidea</taxon>
        <taxon>Onchocercidae</taxon>
        <taxon>Onchocerca</taxon>
    </lineage>
</organism>
<evidence type="ECO:0000259" key="1">
    <source>
        <dbReference type="PROSITE" id="PS50010"/>
    </source>
</evidence>
<dbReference type="SMART" id="SM00325">
    <property type="entry name" value="RhoGEF"/>
    <property type="match status" value="1"/>
</dbReference>
<dbReference type="OrthoDB" id="660555at2759"/>
<name>A0A238BNR7_9BILA</name>
<dbReference type="EMBL" id="KZ270046">
    <property type="protein sequence ID" value="OZC07027.1"/>
    <property type="molecule type" value="Genomic_DNA"/>
</dbReference>
<evidence type="ECO:0000313" key="3">
    <source>
        <dbReference type="Proteomes" id="UP000242913"/>
    </source>
</evidence>
<reference evidence="2 3" key="1">
    <citation type="submission" date="2015-12" db="EMBL/GenBank/DDBJ databases">
        <title>Draft genome of the nematode, Onchocerca flexuosa.</title>
        <authorList>
            <person name="Mitreva M."/>
        </authorList>
    </citation>
    <scope>NUCLEOTIDE SEQUENCE [LARGE SCALE GENOMIC DNA]</scope>
    <source>
        <strain evidence="2">Red Deer</strain>
    </source>
</reference>
<dbReference type="InterPro" id="IPR000219">
    <property type="entry name" value="DH_dom"/>
</dbReference>
<dbReference type="GO" id="GO:0005886">
    <property type="term" value="C:plasma membrane"/>
    <property type="evidence" value="ECO:0007669"/>
    <property type="project" value="TreeGrafter"/>
</dbReference>
<dbReference type="Pfam" id="PF00621">
    <property type="entry name" value="RhoGEF"/>
    <property type="match status" value="1"/>
</dbReference>
<proteinExistence type="predicted"/>
<dbReference type="GO" id="GO:0030139">
    <property type="term" value="C:endocytic vesicle"/>
    <property type="evidence" value="ECO:0007669"/>
    <property type="project" value="TreeGrafter"/>
</dbReference>
<keyword evidence="3" id="KW-1185">Reference proteome</keyword>
<sequence length="282" mass="33795">MLEDLTLLKKDVQMVKPTFKLEAHWSNIVHNSDKLSMQACDQQEAVWEFITTEHQYLQANEIFLLKQMNEFRQYFLKLQEAGHMRDIDSRRIFLNYSELYAHHSKFWENEVLQMLQSSRFFFLTYIFFFEDSANNGILLDPAILKSGFERLDEWLPSYKIFLCNYADCYNYMKNCQEENVSFREFMTWAESQDAMKRQRLLDVLAHPMQRLTRYSLLLKAVLKYTIEDIKRDIIQDMIARSEEAARDVDETLKNHDLQNELNQTLKELSFSGKLRSDNKKNK</sequence>
<dbReference type="PROSITE" id="PS50010">
    <property type="entry name" value="DH_2"/>
    <property type="match status" value="1"/>
</dbReference>
<accession>A0A238BNR7</accession>
<dbReference type="InterPro" id="IPR035899">
    <property type="entry name" value="DBL_dom_sf"/>
</dbReference>
<gene>
    <name evidence="2" type="ORF">X798_05953</name>
</gene>
<dbReference type="GO" id="GO:0007266">
    <property type="term" value="P:Rho protein signal transduction"/>
    <property type="evidence" value="ECO:0007669"/>
    <property type="project" value="TreeGrafter"/>
</dbReference>
<dbReference type="PANTHER" id="PTHR13217">
    <property type="entry name" value="PLECKSTRIN HOMOLOGY DOMAIN-CONTAINING FAMILY G MEMBER 7"/>
    <property type="match status" value="1"/>
</dbReference>
<dbReference type="GO" id="GO:0043542">
    <property type="term" value="P:endothelial cell migration"/>
    <property type="evidence" value="ECO:0007669"/>
    <property type="project" value="TreeGrafter"/>
</dbReference>
<dbReference type="GO" id="GO:0005085">
    <property type="term" value="F:guanyl-nucleotide exchange factor activity"/>
    <property type="evidence" value="ECO:0007669"/>
    <property type="project" value="InterPro"/>
</dbReference>
<dbReference type="Proteomes" id="UP000242913">
    <property type="component" value="Unassembled WGS sequence"/>
</dbReference>
<dbReference type="PANTHER" id="PTHR13217:SF11">
    <property type="entry name" value="PLECKSTRIN HOMOLOGY DOMAIN-CONTAINING FAMILY G MEMBER 5"/>
    <property type="match status" value="1"/>
</dbReference>
<dbReference type="SUPFAM" id="SSF48065">
    <property type="entry name" value="DBL homology domain (DH-domain)"/>
    <property type="match status" value="1"/>
</dbReference>
<feature type="domain" description="DH" evidence="1">
    <location>
        <begin position="41"/>
        <end position="251"/>
    </location>
</feature>